<dbReference type="Gene3D" id="1.10.287.110">
    <property type="entry name" value="DnaJ domain"/>
    <property type="match status" value="1"/>
</dbReference>
<dbReference type="Pfam" id="PF13174">
    <property type="entry name" value="TPR_6"/>
    <property type="match status" value="1"/>
</dbReference>
<dbReference type="Proteomes" id="UP000289794">
    <property type="component" value="Chromosome"/>
</dbReference>
<dbReference type="RefSeq" id="WP_130181683.1">
    <property type="nucleotide sequence ID" value="NZ_CP035945.1"/>
</dbReference>
<dbReference type="EMBL" id="CP035945">
    <property type="protein sequence ID" value="QBE98158.1"/>
    <property type="molecule type" value="Genomic_DNA"/>
</dbReference>
<dbReference type="Pfam" id="PF13176">
    <property type="entry name" value="TPR_7"/>
    <property type="match status" value="1"/>
</dbReference>
<keyword evidence="1" id="KW-0235">DNA replication</keyword>
<dbReference type="PROSITE" id="PS50005">
    <property type="entry name" value="TPR"/>
    <property type="match status" value="2"/>
</dbReference>
<feature type="coiled-coil region" evidence="5">
    <location>
        <begin position="586"/>
        <end position="613"/>
    </location>
</feature>
<name>A0A4V0Z7V9_9FIRM</name>
<dbReference type="PANTHER" id="PTHR44858">
    <property type="entry name" value="TETRATRICOPEPTIDE REPEAT PROTEIN 6"/>
    <property type="match status" value="1"/>
</dbReference>
<reference evidence="7 8" key="1">
    <citation type="submission" date="2019-01" db="EMBL/GenBank/DDBJ databases">
        <title>PMF-metabolizing Aryl O-demethylase.</title>
        <authorList>
            <person name="Kim M."/>
        </authorList>
    </citation>
    <scope>NUCLEOTIDE SEQUENCE [LARGE SCALE GENOMIC DNA]</scope>
    <source>
        <strain evidence="7 8">PMF1</strain>
    </source>
</reference>
<feature type="repeat" description="TPR" evidence="4">
    <location>
        <begin position="755"/>
        <end position="788"/>
    </location>
</feature>
<dbReference type="AlphaFoldDB" id="A0A4V0Z7V9"/>
<keyword evidence="3 4" id="KW-0802">TPR repeat</keyword>
<evidence type="ECO:0000313" key="8">
    <source>
        <dbReference type="Proteomes" id="UP000289794"/>
    </source>
</evidence>
<accession>A0A4V0Z7V9</accession>
<keyword evidence="7" id="KW-0645">Protease</keyword>
<dbReference type="Pfam" id="PF13181">
    <property type="entry name" value="TPR_8"/>
    <property type="match status" value="1"/>
</dbReference>
<dbReference type="PANTHER" id="PTHR44858:SF18">
    <property type="entry name" value="TETRATRICOPEPTIDE REPEAT (TPR) PROTEIN"/>
    <property type="match status" value="1"/>
</dbReference>
<dbReference type="InterPro" id="IPR001623">
    <property type="entry name" value="DnaJ_domain"/>
</dbReference>
<dbReference type="Gene3D" id="1.25.40.10">
    <property type="entry name" value="Tetratricopeptide repeat domain"/>
    <property type="match status" value="5"/>
</dbReference>
<sequence>MDHKQAFHILGTEPSGDEAGIRQAYRKLLAKNNPEDDPEGFKRLRRAYETAMQYARTEKSGQTQEAKTETDVWMEQVEAVYRSFSRRMDPACWRELLLADVCQSLADEEEVRTKLFGFLAGHFRLLPDIWRILDEHFLIEEEKAEFEEHLPAEFVRYMLSQIHGEIHFPYEYFEGRDDGDYDTWTATYFQLYEAVEERDPVRAKELLRSMEELEIYHPLADMEKARILMLEGEKERSCEEASLLLERYPDEIRILIPGGQILWESGNLDRAAACYEKIHSRFPQHFVTNLRLGKYYAEKEEYKKAKEFITGASRVNAQDTEMLECLKEINSSLIEEYREKISRQAADTEDYIELGWCCLQNEENQTGIDYLTGIVPDEKNEAGYHSVLERLYFAAGMPEKSEEEGKAWIQSIRREEPSLSREEKQHVPERIAAAYYIMGRAWMQTMEQDDHALKLLDTSISFYDKNADTFLQKALLLNRMKRSRDAREACDRLLELEPGNFWGYVNRMEACLALKEGQGVIDDFYRAKKIFASYPPLYEMTAEVFDSTGQYEDVLDIIKQAENEKISTPRLSLFRLRACSRQAKTIGEAEKVLDDASRVLADLEDTRDNAEIRGEIYAEAARIQNNMGDGKAALAYINRALAQDGRPIFKWMKGNILFDLERFQEALQVLVSCEKDFPEGDMVMFRIGECYQRLGRKEEAAAYFKRTLEIDPENRRANSKLAEIYRDLLDEKEDMDFYEKGLFYADRQIQLQPEAYYYVERGLLHMAAACYGRAVQDFEEASRLEPENVYAYNNACICFRMMGEYEKAIAAGKKAEAVLGEQDTVRVYGSLGDCCMETGRLTQAEEYYRKHQKQFPNGRSPKESLTEVYIRLGDLNSAFYWIGQAYEKEGEVLYRKAQVYYRMGEGEKARLCLQDLLKDRESLCRTRLLAAYNACYLLNKERAALKMAKSVLKETKAGSEEYFRAGFLMAEIYMRSGKQAKAKKTAEALLSVWQSRYGDDSLKKWKYRRKRLYELGLLHLFAGRPQEALEQVHFMMEAPKCEGICCGQQGGTCAEALHLLSLICESTGKRQEALDYYTKLIQSGFLNIPADYGRRRLQ</sequence>
<organism evidence="7 8">
    <name type="scientific">Blautia producta</name>
    <dbReference type="NCBI Taxonomy" id="33035"/>
    <lineage>
        <taxon>Bacteria</taxon>
        <taxon>Bacillati</taxon>
        <taxon>Bacillota</taxon>
        <taxon>Clostridia</taxon>
        <taxon>Lachnospirales</taxon>
        <taxon>Lachnospiraceae</taxon>
        <taxon>Blautia</taxon>
    </lineage>
</organism>
<dbReference type="SUPFAM" id="SSF48452">
    <property type="entry name" value="TPR-like"/>
    <property type="match status" value="4"/>
</dbReference>
<evidence type="ECO:0000256" key="3">
    <source>
        <dbReference type="ARBA" id="ARBA00022803"/>
    </source>
</evidence>
<evidence type="ECO:0000256" key="2">
    <source>
        <dbReference type="ARBA" id="ARBA00022737"/>
    </source>
</evidence>
<evidence type="ECO:0000259" key="6">
    <source>
        <dbReference type="PROSITE" id="PS50076"/>
    </source>
</evidence>
<evidence type="ECO:0000256" key="4">
    <source>
        <dbReference type="PROSITE-ProRule" id="PRU00339"/>
    </source>
</evidence>
<keyword evidence="7" id="KW-0378">Hydrolase</keyword>
<proteinExistence type="predicted"/>
<dbReference type="EC" id="3.4.-.-" evidence="7"/>
<protein>
    <submittedName>
        <fullName evidence="7">Beta-barrel assembly-enhancing protease</fullName>
        <ecNumber evidence="7">3.4.-.-</ecNumber>
    </submittedName>
</protein>
<dbReference type="InterPro" id="IPR011990">
    <property type="entry name" value="TPR-like_helical_dom_sf"/>
</dbReference>
<dbReference type="GO" id="GO:0008233">
    <property type="term" value="F:peptidase activity"/>
    <property type="evidence" value="ECO:0007669"/>
    <property type="project" value="UniProtKB-KW"/>
</dbReference>
<gene>
    <name evidence="7" type="primary">bepA_1</name>
    <name evidence="7" type="ORF">PMF13cell1_03724</name>
</gene>
<dbReference type="SMART" id="SM00028">
    <property type="entry name" value="TPR"/>
    <property type="match status" value="12"/>
</dbReference>
<feature type="domain" description="J" evidence="6">
    <location>
        <begin position="5"/>
        <end position="74"/>
    </location>
</feature>
<dbReference type="GO" id="GO:0006260">
    <property type="term" value="P:DNA replication"/>
    <property type="evidence" value="ECO:0007669"/>
    <property type="project" value="UniProtKB-KW"/>
</dbReference>
<keyword evidence="5" id="KW-0175">Coiled coil</keyword>
<evidence type="ECO:0000256" key="5">
    <source>
        <dbReference type="SAM" id="Coils"/>
    </source>
</evidence>
<keyword evidence="2" id="KW-0677">Repeat</keyword>
<dbReference type="InterPro" id="IPR050498">
    <property type="entry name" value="Ycf3"/>
</dbReference>
<dbReference type="InterPro" id="IPR036869">
    <property type="entry name" value="J_dom_sf"/>
</dbReference>
<dbReference type="PROSITE" id="PS50076">
    <property type="entry name" value="DNAJ_2"/>
    <property type="match status" value="1"/>
</dbReference>
<dbReference type="GO" id="GO:0006508">
    <property type="term" value="P:proteolysis"/>
    <property type="evidence" value="ECO:0007669"/>
    <property type="project" value="UniProtKB-KW"/>
</dbReference>
<dbReference type="Pfam" id="PF13432">
    <property type="entry name" value="TPR_16"/>
    <property type="match status" value="2"/>
</dbReference>
<evidence type="ECO:0000256" key="1">
    <source>
        <dbReference type="ARBA" id="ARBA00022705"/>
    </source>
</evidence>
<dbReference type="SUPFAM" id="SSF46565">
    <property type="entry name" value="Chaperone J-domain"/>
    <property type="match status" value="1"/>
</dbReference>
<dbReference type="CDD" id="cd06257">
    <property type="entry name" value="DnaJ"/>
    <property type="match status" value="1"/>
</dbReference>
<feature type="repeat" description="TPR" evidence="4">
    <location>
        <begin position="681"/>
        <end position="714"/>
    </location>
</feature>
<evidence type="ECO:0000313" key="7">
    <source>
        <dbReference type="EMBL" id="QBE98158.1"/>
    </source>
</evidence>
<dbReference type="KEGG" id="bpro:PMF13cell1_03724"/>
<dbReference type="PROSITE" id="PS50293">
    <property type="entry name" value="TPR_REGION"/>
    <property type="match status" value="1"/>
</dbReference>
<dbReference type="InterPro" id="IPR019734">
    <property type="entry name" value="TPR_rpt"/>
</dbReference>